<evidence type="ECO:0000313" key="2">
    <source>
        <dbReference type="Proteomes" id="UP001345963"/>
    </source>
</evidence>
<accession>A0ABU7CHE4</accession>
<reference evidence="1 2" key="1">
    <citation type="submission" date="2021-07" db="EMBL/GenBank/DDBJ databases">
        <authorList>
            <person name="Palmer J.M."/>
        </authorList>
    </citation>
    <scope>NUCLEOTIDE SEQUENCE [LARGE SCALE GENOMIC DNA]</scope>
    <source>
        <strain evidence="1 2">AT_MEX2019</strain>
        <tissue evidence="1">Muscle</tissue>
    </source>
</reference>
<gene>
    <name evidence="1" type="ORF">ATANTOWER_013627</name>
</gene>
<protein>
    <submittedName>
        <fullName evidence="1">Uncharacterized protein</fullName>
    </submittedName>
</protein>
<evidence type="ECO:0000313" key="1">
    <source>
        <dbReference type="EMBL" id="MED6262039.1"/>
    </source>
</evidence>
<dbReference type="EMBL" id="JAHUTI010091372">
    <property type="protein sequence ID" value="MED6262039.1"/>
    <property type="molecule type" value="Genomic_DNA"/>
</dbReference>
<proteinExistence type="predicted"/>
<organism evidence="1 2">
    <name type="scientific">Ataeniobius toweri</name>
    <dbReference type="NCBI Taxonomy" id="208326"/>
    <lineage>
        <taxon>Eukaryota</taxon>
        <taxon>Metazoa</taxon>
        <taxon>Chordata</taxon>
        <taxon>Craniata</taxon>
        <taxon>Vertebrata</taxon>
        <taxon>Euteleostomi</taxon>
        <taxon>Actinopterygii</taxon>
        <taxon>Neopterygii</taxon>
        <taxon>Teleostei</taxon>
        <taxon>Neoteleostei</taxon>
        <taxon>Acanthomorphata</taxon>
        <taxon>Ovalentaria</taxon>
        <taxon>Atherinomorphae</taxon>
        <taxon>Cyprinodontiformes</taxon>
        <taxon>Goodeidae</taxon>
        <taxon>Ataeniobius</taxon>
    </lineage>
</organism>
<dbReference type="Proteomes" id="UP001345963">
    <property type="component" value="Unassembled WGS sequence"/>
</dbReference>
<comment type="caution">
    <text evidence="1">The sequence shown here is derived from an EMBL/GenBank/DDBJ whole genome shotgun (WGS) entry which is preliminary data.</text>
</comment>
<sequence>MLGAWLSVFLDVRMRVGMCDRDCVCLFFVSGWVFDYYLSWISLSPPLNVGPISSPPHYLPVVGVSARWCTCGSRCPGLGTLVCVGSLPVAAFQGLDPWALLGLCLGMICPGVSGLWVHG</sequence>
<keyword evidence="2" id="KW-1185">Reference proteome</keyword>
<name>A0ABU7CHE4_9TELE</name>